<proteinExistence type="predicted"/>
<name>A0A2C4QFK6_9BACI</name>
<feature type="domain" description="Terminase large subunit-like endonuclease" evidence="2">
    <location>
        <begin position="432"/>
        <end position="689"/>
    </location>
</feature>
<dbReference type="InterPro" id="IPR046461">
    <property type="entry name" value="TerL_ATPase"/>
</dbReference>
<evidence type="ECO:0000259" key="2">
    <source>
        <dbReference type="Pfam" id="PF20441"/>
    </source>
</evidence>
<dbReference type="EMBL" id="NUSQ01000060">
    <property type="protein sequence ID" value="PHD69784.1"/>
    <property type="molecule type" value="Genomic_DNA"/>
</dbReference>
<dbReference type="PANTHER" id="PTHR41287:SF1">
    <property type="entry name" value="PROTEIN YMFN"/>
    <property type="match status" value="1"/>
</dbReference>
<gene>
    <name evidence="3" type="ORF">COF40_15085</name>
</gene>
<evidence type="ECO:0000259" key="1">
    <source>
        <dbReference type="Pfam" id="PF03354"/>
    </source>
</evidence>
<dbReference type="AlphaFoldDB" id="A0A2C4QFK6"/>
<dbReference type="InterPro" id="IPR005021">
    <property type="entry name" value="Terminase_largesu-like"/>
</dbReference>
<evidence type="ECO:0008006" key="5">
    <source>
        <dbReference type="Google" id="ProtNLM"/>
    </source>
</evidence>
<dbReference type="Proteomes" id="UP000225997">
    <property type="component" value="Unassembled WGS sequence"/>
</dbReference>
<evidence type="ECO:0000313" key="4">
    <source>
        <dbReference type="Proteomes" id="UP000225997"/>
    </source>
</evidence>
<dbReference type="InterPro" id="IPR046462">
    <property type="entry name" value="TerL_nuclease"/>
</dbReference>
<dbReference type="Pfam" id="PF20441">
    <property type="entry name" value="TerL_nuclease"/>
    <property type="match status" value="1"/>
</dbReference>
<dbReference type="Gene3D" id="3.40.50.300">
    <property type="entry name" value="P-loop containing nucleotide triphosphate hydrolases"/>
    <property type="match status" value="1"/>
</dbReference>
<comment type="caution">
    <text evidence="3">The sequence shown here is derived from an EMBL/GenBank/DDBJ whole genome shotgun (WGS) entry which is preliminary data.</text>
</comment>
<accession>A0A2C4QFK6</accession>
<sequence length="741" mass="85627">MEYKVNEKTFEGITFPSETERTAFQIKYKELTDEIGHVMDKHMSDFLFTSYVYMLKAMNNGDNRIANEQEYVSIQSFCNDYMNTYDLKDNMLYDTAFGLNKYHKEPWDGYVSFGRMKHIVKSERTLKPRVTSSIDYNDLLNSTPVKFAYDMVADKSQCYWIRLQAKQFIEDFTVNQFKDDFPYYFNADVLRVIEVFLRQINLATAKDVKLIGDSIANHVASFQYFMLANVFAWRRKNDFAQNRFEKFVLFIPRKNAKSWLVAVVKMLGLILLPNNSELFSASNTREQAMNIRKEFENIVDASPTIKRYFKINRDVIMGLHSNSTFKVLSGKPKDGSLPSIAAIDENGDAEPNNQIGSSLEKGMSGAFQLTFYVSTAYAKYPSSMSMEVDTAKSSLDPDSKYNDERLFAMLYTAQEPNIPWTSHGALKATNPLMWEINRDTLIGEQNKAMEREDKQIEFKPKRLNIFLATNAGTSLAPIENLKACYDSEKELDWTGRDCVLSYDLSKTSDNTCVSLITNHEGDYHVKQWVFLPSGRLKEKSDKEKIDYQAWIKRGQAIATEDQNFNSQIINYKTIENFIVSIPKHLEVNITHVSYDPYNADNLVQNLQEYEEFYTAQFEPITQSHTGRHTGVKLLREIVLQKRLKYNNTMIEYEWGAVQMRETDNLYIAEKVKGALHKTDMIFALITGLVTCSELYEVNKRGAFAPLVVIDSENSMDTSLDFNIDDWEVPELTDDFEKCFKL</sequence>
<protein>
    <recommendedName>
        <fullName evidence="5">Terminase</fullName>
    </recommendedName>
</protein>
<dbReference type="Pfam" id="PF03354">
    <property type="entry name" value="TerL_ATPase"/>
    <property type="match status" value="1"/>
</dbReference>
<dbReference type="GO" id="GO:0004519">
    <property type="term" value="F:endonuclease activity"/>
    <property type="evidence" value="ECO:0007669"/>
    <property type="project" value="InterPro"/>
</dbReference>
<organism evidence="3 4">
    <name type="scientific">Bacillus toyonensis</name>
    <dbReference type="NCBI Taxonomy" id="155322"/>
    <lineage>
        <taxon>Bacteria</taxon>
        <taxon>Bacillati</taxon>
        <taxon>Bacillota</taxon>
        <taxon>Bacilli</taxon>
        <taxon>Bacillales</taxon>
        <taxon>Bacillaceae</taxon>
        <taxon>Bacillus</taxon>
        <taxon>Bacillus cereus group</taxon>
    </lineage>
</organism>
<feature type="domain" description="Terminase large subunit-like ATPase" evidence="1">
    <location>
        <begin position="222"/>
        <end position="392"/>
    </location>
</feature>
<dbReference type="RefSeq" id="WP_100064580.1">
    <property type="nucleotide sequence ID" value="NZ_NUSQ01000060.1"/>
</dbReference>
<evidence type="ECO:0000313" key="3">
    <source>
        <dbReference type="EMBL" id="PHD69784.1"/>
    </source>
</evidence>
<dbReference type="InterPro" id="IPR027417">
    <property type="entry name" value="P-loop_NTPase"/>
</dbReference>
<reference evidence="3 4" key="1">
    <citation type="submission" date="2017-09" db="EMBL/GenBank/DDBJ databases">
        <title>Large-scale bioinformatics analysis of Bacillus genomes uncovers conserved roles of natural products in bacterial physiology.</title>
        <authorList>
            <consortium name="Agbiome Team Llc"/>
            <person name="Bleich R.M."/>
            <person name="Grubbs K.J."/>
            <person name="Santa Maria K.C."/>
            <person name="Allen S.E."/>
            <person name="Farag S."/>
            <person name="Shank E.A."/>
            <person name="Bowers A."/>
        </authorList>
    </citation>
    <scope>NUCLEOTIDE SEQUENCE [LARGE SCALE GENOMIC DNA]</scope>
    <source>
        <strain evidence="3 4">AFS044250</strain>
    </source>
</reference>
<dbReference type="PANTHER" id="PTHR41287">
    <property type="match status" value="1"/>
</dbReference>